<feature type="non-terminal residue" evidence="1">
    <location>
        <position position="122"/>
    </location>
</feature>
<protein>
    <submittedName>
        <fullName evidence="1">27789_t:CDS:1</fullName>
    </submittedName>
</protein>
<accession>A0ABN7WV86</accession>
<dbReference type="EMBL" id="CAJVQB010066590">
    <property type="protein sequence ID" value="CAG8841697.1"/>
    <property type="molecule type" value="Genomic_DNA"/>
</dbReference>
<evidence type="ECO:0000313" key="2">
    <source>
        <dbReference type="Proteomes" id="UP000789901"/>
    </source>
</evidence>
<evidence type="ECO:0000313" key="1">
    <source>
        <dbReference type="EMBL" id="CAG8841697.1"/>
    </source>
</evidence>
<keyword evidence="2" id="KW-1185">Reference proteome</keyword>
<name>A0ABN7WV86_GIGMA</name>
<reference evidence="1 2" key="1">
    <citation type="submission" date="2021-06" db="EMBL/GenBank/DDBJ databases">
        <authorList>
            <person name="Kallberg Y."/>
            <person name="Tangrot J."/>
            <person name="Rosling A."/>
        </authorList>
    </citation>
    <scope>NUCLEOTIDE SEQUENCE [LARGE SCALE GENOMIC DNA]</scope>
    <source>
        <strain evidence="1 2">120-4 pot B 10/14</strain>
    </source>
</reference>
<feature type="non-terminal residue" evidence="1">
    <location>
        <position position="1"/>
    </location>
</feature>
<dbReference type="Proteomes" id="UP000789901">
    <property type="component" value="Unassembled WGS sequence"/>
</dbReference>
<sequence>RGTLQSQIDDIWVSSAIALDFSIPEMVDPIDITDKDFWIEFVQYIETEGKKLKNKIVTIEGTLHLNKTWDTWLRIVKIAANNADLNQQDYLQNKNNANIGFSLLTVEDLTVDKKATIEKLKE</sequence>
<proteinExistence type="predicted"/>
<comment type="caution">
    <text evidence="1">The sequence shown here is derived from an EMBL/GenBank/DDBJ whole genome shotgun (WGS) entry which is preliminary data.</text>
</comment>
<gene>
    <name evidence="1" type="ORF">GMARGA_LOCUS35574</name>
</gene>
<organism evidence="1 2">
    <name type="scientific">Gigaspora margarita</name>
    <dbReference type="NCBI Taxonomy" id="4874"/>
    <lineage>
        <taxon>Eukaryota</taxon>
        <taxon>Fungi</taxon>
        <taxon>Fungi incertae sedis</taxon>
        <taxon>Mucoromycota</taxon>
        <taxon>Glomeromycotina</taxon>
        <taxon>Glomeromycetes</taxon>
        <taxon>Diversisporales</taxon>
        <taxon>Gigasporaceae</taxon>
        <taxon>Gigaspora</taxon>
    </lineage>
</organism>